<evidence type="ECO:0000313" key="3">
    <source>
        <dbReference type="EMBL" id="KAK4796760.1"/>
    </source>
</evidence>
<keyword evidence="4" id="KW-1185">Reference proteome</keyword>
<evidence type="ECO:0000259" key="2">
    <source>
        <dbReference type="Pfam" id="PF13890"/>
    </source>
</evidence>
<dbReference type="Proteomes" id="UP001346149">
    <property type="component" value="Unassembled WGS sequence"/>
</dbReference>
<dbReference type="PANTHER" id="PTHR21422:SF10">
    <property type="entry name" value="RAB3 GTPASE-ACTIVATING PROTEIN CATALYTIC SUBUNIT"/>
    <property type="match status" value="1"/>
</dbReference>
<dbReference type="Pfam" id="PF13890">
    <property type="entry name" value="Rab3-GTPase_cat"/>
    <property type="match status" value="1"/>
</dbReference>
<protein>
    <recommendedName>
        <fullName evidence="2">Rab3GAP catalytic subunit conserved domain-containing protein</fullName>
    </recommendedName>
</protein>
<dbReference type="AlphaFoldDB" id="A0AAN7RCS3"/>
<organism evidence="3 4">
    <name type="scientific">Trapa natans</name>
    <name type="common">Water chestnut</name>
    <dbReference type="NCBI Taxonomy" id="22666"/>
    <lineage>
        <taxon>Eukaryota</taxon>
        <taxon>Viridiplantae</taxon>
        <taxon>Streptophyta</taxon>
        <taxon>Embryophyta</taxon>
        <taxon>Tracheophyta</taxon>
        <taxon>Spermatophyta</taxon>
        <taxon>Magnoliopsida</taxon>
        <taxon>eudicotyledons</taxon>
        <taxon>Gunneridae</taxon>
        <taxon>Pentapetalae</taxon>
        <taxon>rosids</taxon>
        <taxon>malvids</taxon>
        <taxon>Myrtales</taxon>
        <taxon>Lythraceae</taxon>
        <taxon>Trapa</taxon>
    </lineage>
</organism>
<comment type="caution">
    <text evidence="3">The sequence shown here is derived from an EMBL/GenBank/DDBJ whole genome shotgun (WGS) entry which is preliminary data.</text>
</comment>
<name>A0AAN7RCS3_TRANT</name>
<evidence type="ECO:0000313" key="4">
    <source>
        <dbReference type="Proteomes" id="UP001346149"/>
    </source>
</evidence>
<dbReference type="PANTHER" id="PTHR21422">
    <property type="entry name" value="RAB3 GTPASE-ACTIVATING PROTEIN CATALYTIC SUBUNIT"/>
    <property type="match status" value="1"/>
</dbReference>
<dbReference type="GO" id="GO:0005096">
    <property type="term" value="F:GTPase activator activity"/>
    <property type="evidence" value="ECO:0007669"/>
    <property type="project" value="InterPro"/>
</dbReference>
<evidence type="ECO:0000256" key="1">
    <source>
        <dbReference type="SAM" id="MobiDB-lite"/>
    </source>
</evidence>
<dbReference type="InterPro" id="IPR026147">
    <property type="entry name" value="Rab3GAP1_conserved"/>
</dbReference>
<gene>
    <name evidence="3" type="ORF">SAY86_029086</name>
</gene>
<accession>A0AAN7RCS3</accession>
<feature type="region of interest" description="Disordered" evidence="1">
    <location>
        <begin position="524"/>
        <end position="552"/>
    </location>
</feature>
<sequence length="593" mass="65314">MTFPIYDDNLYFLHVKEDVVKVNQEPTASIEGLIAGKFEKIPPSSVVKQLALAIENGKKFSSMKDLLASSTSSSPIRDRAERSISAMKLLMLGGKDERIASDLGVDDNFTVLMQLLFDSGESFLNRNGDIDSAGIAATAFPRDLHAAPPESLVPKLSEIIGNFSTLKKMALFWCSVVAELRRIWSEEKHICGIPLDDIPDLDCCLLYQQLQVINCCVSRKRRRAIAIESLDCSVMGESPNSQKSDGTNNTTSPILYARLSTGELIRRLGADRPSDNLVMLETGEPIYFPATQEGPLLTEDLIKETEEFVLQTGSVGAGCSHLLSDMQAFKAANPGCILEDFVRWHSPPDWTDSEESIEGDDFFDGNDASPRRGMLSKRMQKEGNLWLHLWETAKPVPAVKQAPLFDEDLAVDGILGTLEGIQPVELFKQLFVSILGVGLVVAEGTLSADENFSKLFYECKDFIMRTCQGSINEKAQDLCQVYDTVEAMLLRPEEVLKALRQNPEGVSPKGNQSKNQGFVRIPSLLFGGKDRSPRTPQSKSGQGPEEKTPRTGQAIKSFFRGKSSIFSRNSPKGGCVSSHNGSVSRSEFSWLVI</sequence>
<dbReference type="EMBL" id="JAXQNO010000006">
    <property type="protein sequence ID" value="KAK4796760.1"/>
    <property type="molecule type" value="Genomic_DNA"/>
</dbReference>
<proteinExistence type="predicted"/>
<feature type="domain" description="Rab3GAP catalytic subunit conserved" evidence="2">
    <location>
        <begin position="266"/>
        <end position="419"/>
    </location>
</feature>
<reference evidence="3 4" key="1">
    <citation type="journal article" date="2023" name="Hortic Res">
        <title>Pangenome of water caltrop reveals structural variations and asymmetric subgenome divergence after allopolyploidization.</title>
        <authorList>
            <person name="Zhang X."/>
            <person name="Chen Y."/>
            <person name="Wang L."/>
            <person name="Yuan Y."/>
            <person name="Fang M."/>
            <person name="Shi L."/>
            <person name="Lu R."/>
            <person name="Comes H.P."/>
            <person name="Ma Y."/>
            <person name="Chen Y."/>
            <person name="Huang G."/>
            <person name="Zhou Y."/>
            <person name="Zheng Z."/>
            <person name="Qiu Y."/>
        </authorList>
    </citation>
    <scope>NUCLEOTIDE SEQUENCE [LARGE SCALE GENOMIC DNA]</scope>
    <source>
        <strain evidence="3">F231</strain>
    </source>
</reference>
<dbReference type="InterPro" id="IPR045700">
    <property type="entry name" value="Rab3GAP1"/>
</dbReference>
<feature type="region of interest" description="Disordered" evidence="1">
    <location>
        <begin position="564"/>
        <end position="585"/>
    </location>
</feature>